<feature type="transmembrane region" description="Helical" evidence="9">
    <location>
        <begin position="12"/>
        <end position="34"/>
    </location>
</feature>
<dbReference type="GO" id="GO:0007165">
    <property type="term" value="P:signal transduction"/>
    <property type="evidence" value="ECO:0007669"/>
    <property type="project" value="UniProtKB-KW"/>
</dbReference>
<dbReference type="Pfam" id="PF00672">
    <property type="entry name" value="HAMP"/>
    <property type="match status" value="1"/>
</dbReference>
<dbReference type="Gene3D" id="3.30.450.20">
    <property type="entry name" value="PAS domain"/>
    <property type="match status" value="1"/>
</dbReference>
<dbReference type="Pfam" id="PF00015">
    <property type="entry name" value="MCPsignal"/>
    <property type="match status" value="1"/>
</dbReference>
<evidence type="ECO:0000256" key="6">
    <source>
        <dbReference type="ARBA" id="ARBA00023136"/>
    </source>
</evidence>
<dbReference type="PROSITE" id="PS50111">
    <property type="entry name" value="CHEMOTAXIS_TRANSDUC_2"/>
    <property type="match status" value="1"/>
</dbReference>
<comment type="subcellular location">
    <subcellularLocation>
        <location evidence="1">Cell membrane</location>
        <topology evidence="1">Multi-pass membrane protein</topology>
    </subcellularLocation>
</comment>
<dbReference type="InterPro" id="IPR029151">
    <property type="entry name" value="Sensor-like_sf"/>
</dbReference>
<evidence type="ECO:0000256" key="7">
    <source>
        <dbReference type="ARBA" id="ARBA00029447"/>
    </source>
</evidence>
<feature type="domain" description="HAMP" evidence="11">
    <location>
        <begin position="313"/>
        <end position="367"/>
    </location>
</feature>
<evidence type="ECO:0000256" key="4">
    <source>
        <dbReference type="ARBA" id="ARBA00022692"/>
    </source>
</evidence>
<dbReference type="EMBL" id="CVLB01000003">
    <property type="protein sequence ID" value="CRF35088.1"/>
    <property type="molecule type" value="Genomic_DNA"/>
</dbReference>
<dbReference type="InterPro" id="IPR051310">
    <property type="entry name" value="MCP_chemotaxis"/>
</dbReference>
<dbReference type="FunFam" id="1.10.287.950:FF:000001">
    <property type="entry name" value="Methyl-accepting chemotaxis sensory transducer"/>
    <property type="match status" value="1"/>
</dbReference>
<dbReference type="Pfam" id="PF02743">
    <property type="entry name" value="dCache_1"/>
    <property type="match status" value="1"/>
</dbReference>
<dbReference type="PANTHER" id="PTHR43531:SF11">
    <property type="entry name" value="METHYL-ACCEPTING CHEMOTAXIS PROTEIN 3"/>
    <property type="match status" value="1"/>
</dbReference>
<dbReference type="GO" id="GO:0005886">
    <property type="term" value="C:plasma membrane"/>
    <property type="evidence" value="ECO:0007669"/>
    <property type="project" value="UniProtKB-SubCell"/>
</dbReference>
<evidence type="ECO:0000259" key="10">
    <source>
        <dbReference type="PROSITE" id="PS50111"/>
    </source>
</evidence>
<evidence type="ECO:0000256" key="1">
    <source>
        <dbReference type="ARBA" id="ARBA00004651"/>
    </source>
</evidence>
<evidence type="ECO:0000256" key="8">
    <source>
        <dbReference type="PROSITE-ProRule" id="PRU00284"/>
    </source>
</evidence>
<dbReference type="CDD" id="cd11386">
    <property type="entry name" value="MCP_signal"/>
    <property type="match status" value="1"/>
</dbReference>
<dbReference type="SMART" id="SM00304">
    <property type="entry name" value="HAMP"/>
    <property type="match status" value="1"/>
</dbReference>
<dbReference type="InterPro" id="IPR003660">
    <property type="entry name" value="HAMP_dom"/>
</dbReference>
<dbReference type="AlphaFoldDB" id="A0A0G4KA24"/>
<dbReference type="RefSeq" id="WP_048595731.1">
    <property type="nucleotide sequence ID" value="NZ_CVLB01000003.1"/>
</dbReference>
<dbReference type="Gene3D" id="1.10.287.950">
    <property type="entry name" value="Methyl-accepting chemotaxis protein"/>
    <property type="match status" value="1"/>
</dbReference>
<evidence type="ECO:0000256" key="9">
    <source>
        <dbReference type="SAM" id="Phobius"/>
    </source>
</evidence>
<dbReference type="SUPFAM" id="SSF58104">
    <property type="entry name" value="Methyl-accepting chemotaxis protein (MCP) signaling domain"/>
    <property type="match status" value="1"/>
</dbReference>
<dbReference type="InterPro" id="IPR004089">
    <property type="entry name" value="MCPsignal_dom"/>
</dbReference>
<keyword evidence="3" id="KW-0145">Chemotaxis</keyword>
<reference evidence="13" key="1">
    <citation type="submission" date="2015-04" db="EMBL/GenBank/DDBJ databases">
        <authorList>
            <person name="Mushtaq Mamoona"/>
        </authorList>
    </citation>
    <scope>NUCLEOTIDE SEQUENCE [LARGE SCALE GENOMIC DNA]</scope>
    <source>
        <strain evidence="13">AN4859/03</strain>
    </source>
</reference>
<dbReference type="GO" id="GO:0004888">
    <property type="term" value="F:transmembrane signaling receptor activity"/>
    <property type="evidence" value="ECO:0007669"/>
    <property type="project" value="TreeGrafter"/>
</dbReference>
<name>A0A0G4KA24_9SPIR</name>
<dbReference type="PANTHER" id="PTHR43531">
    <property type="entry name" value="PROTEIN ICFG"/>
    <property type="match status" value="1"/>
</dbReference>
<protein>
    <submittedName>
        <fullName evidence="12">Methyl-accepting chemotaxis protein</fullName>
    </submittedName>
</protein>
<dbReference type="PROSITE" id="PS50885">
    <property type="entry name" value="HAMP"/>
    <property type="match status" value="1"/>
</dbReference>
<keyword evidence="6 9" id="KW-0472">Membrane</keyword>
<dbReference type="InterPro" id="IPR033479">
    <property type="entry name" value="dCache_1"/>
</dbReference>
<evidence type="ECO:0000313" key="13">
    <source>
        <dbReference type="Proteomes" id="UP000043763"/>
    </source>
</evidence>
<evidence type="ECO:0000256" key="5">
    <source>
        <dbReference type="ARBA" id="ARBA00022989"/>
    </source>
</evidence>
<comment type="similarity">
    <text evidence="7">Belongs to the methyl-accepting chemotaxis (MCP) protein family.</text>
</comment>
<dbReference type="CDD" id="cd18774">
    <property type="entry name" value="PDC2_HK_sensor"/>
    <property type="match status" value="1"/>
</dbReference>
<evidence type="ECO:0000313" key="12">
    <source>
        <dbReference type="EMBL" id="CRF35088.1"/>
    </source>
</evidence>
<sequence>MSKFNSLAVKVPVILCIVTTILITVMLIISLTIAENGISKSRFEGFETTVMGYASVFDAWFRTQSYILETYASVPIIVEQVSNPNENSLTTLTSTLRTFREKNACAIHVGIVDRNGIIIADSDYPKWIGTKFTDRNINVWNKLHNKEYGYGSVSYGNGLAPSVVNGELSFIFAAPIKYENREIGYLYTVFNWKEFYKNYIEGIKLGDTGGLDVIGPNMKVLMNTDYNKVNTDAPQVYKEVFDKKLSKGVVEYTANNHKMMGSYTKMKYVPWITSMTMTSEEIFAESRKAILSGIVLGIITIVAIAIFINIFIRSITKPLSLVVDEAQKIERGDLTEFTGKIKPRKDEIGILADSFANMRHKLVETIKEVNDASICIMNASEKLAKGNMELSRRTEAQSASLQQTAASMEQMASTIKSSTEYSITGNNMMISSKSSIDEAGDIIIQTTKNIEEVYDASTKIKNITKIIEDIAFQTNILALNASVEAARAGDQGKGFAVVASEVRNLAQTTQSSVKDITDLVENAYDKINKATETAHHSQEIFADLRSKIDETANIMRGISSAAVEQQSGVEQVNRAVSEMDGATQMNNALVNDAENASKDLVAQANSLQQAMKFFKL</sequence>
<keyword evidence="5 9" id="KW-1133">Transmembrane helix</keyword>
<dbReference type="SUPFAM" id="SSF103190">
    <property type="entry name" value="Sensory domain-like"/>
    <property type="match status" value="1"/>
</dbReference>
<accession>A0A0G4KA24</accession>
<proteinExistence type="inferred from homology"/>
<keyword evidence="13" id="KW-1185">Reference proteome</keyword>
<keyword evidence="2" id="KW-1003">Cell membrane</keyword>
<keyword evidence="4 9" id="KW-0812">Transmembrane</keyword>
<keyword evidence="8" id="KW-0807">Transducer</keyword>
<evidence type="ECO:0000259" key="11">
    <source>
        <dbReference type="PROSITE" id="PS50885"/>
    </source>
</evidence>
<evidence type="ECO:0000256" key="2">
    <source>
        <dbReference type="ARBA" id="ARBA00022475"/>
    </source>
</evidence>
<organism evidence="12 13">
    <name type="scientific">Brachyspira suanatina</name>
    <dbReference type="NCBI Taxonomy" id="381802"/>
    <lineage>
        <taxon>Bacteria</taxon>
        <taxon>Pseudomonadati</taxon>
        <taxon>Spirochaetota</taxon>
        <taxon>Spirochaetia</taxon>
        <taxon>Brachyspirales</taxon>
        <taxon>Brachyspiraceae</taxon>
        <taxon>Brachyspira</taxon>
    </lineage>
</organism>
<feature type="domain" description="Methyl-accepting transducer" evidence="10">
    <location>
        <begin position="372"/>
        <end position="601"/>
    </location>
</feature>
<evidence type="ECO:0000256" key="3">
    <source>
        <dbReference type="ARBA" id="ARBA00022500"/>
    </source>
</evidence>
<dbReference type="GO" id="GO:0006935">
    <property type="term" value="P:chemotaxis"/>
    <property type="evidence" value="ECO:0007669"/>
    <property type="project" value="UniProtKB-KW"/>
</dbReference>
<dbReference type="OrthoDB" id="334703at2"/>
<feature type="transmembrane region" description="Helical" evidence="9">
    <location>
        <begin position="289"/>
        <end position="312"/>
    </location>
</feature>
<dbReference type="SMART" id="SM00283">
    <property type="entry name" value="MA"/>
    <property type="match status" value="1"/>
</dbReference>
<dbReference type="Proteomes" id="UP000043763">
    <property type="component" value="Unassembled WGS sequence"/>
</dbReference>
<gene>
    <name evidence="12" type="ORF">BRSU_2424</name>
</gene>
<dbReference type="CDD" id="cd06225">
    <property type="entry name" value="HAMP"/>
    <property type="match status" value="1"/>
</dbReference>